<feature type="transmembrane region" description="Helical" evidence="5">
    <location>
        <begin position="405"/>
        <end position="429"/>
    </location>
</feature>
<dbReference type="RefSeq" id="XP_020075825.1">
    <property type="nucleotide sequence ID" value="XM_020222778.1"/>
</dbReference>
<dbReference type="GO" id="GO:0015179">
    <property type="term" value="F:L-amino acid transmembrane transporter activity"/>
    <property type="evidence" value="ECO:0007669"/>
    <property type="project" value="TreeGrafter"/>
</dbReference>
<feature type="transmembrane region" description="Helical" evidence="5">
    <location>
        <begin position="56"/>
        <end position="76"/>
    </location>
</feature>
<dbReference type="InterPro" id="IPR002293">
    <property type="entry name" value="AA/rel_permease1"/>
</dbReference>
<evidence type="ECO:0000256" key="4">
    <source>
        <dbReference type="ARBA" id="ARBA00023136"/>
    </source>
</evidence>
<dbReference type="EMBL" id="KV454542">
    <property type="protein sequence ID" value="ODV66758.1"/>
    <property type="molecule type" value="Genomic_DNA"/>
</dbReference>
<dbReference type="Pfam" id="PF13520">
    <property type="entry name" value="AA_permease_2"/>
    <property type="match status" value="1"/>
</dbReference>
<dbReference type="OrthoDB" id="5982228at2759"/>
<feature type="transmembrane region" description="Helical" evidence="5">
    <location>
        <begin position="131"/>
        <end position="160"/>
    </location>
</feature>
<feature type="transmembrane region" description="Helical" evidence="5">
    <location>
        <begin position="197"/>
        <end position="218"/>
    </location>
</feature>
<feature type="transmembrane region" description="Helical" evidence="5">
    <location>
        <begin position="280"/>
        <end position="302"/>
    </location>
</feature>
<feature type="transmembrane region" description="Helical" evidence="5">
    <location>
        <begin position="449"/>
        <end position="469"/>
    </location>
</feature>
<gene>
    <name evidence="6" type="ORF">HYPBUDRAFT_167697</name>
</gene>
<sequence>MSVREKFPNTFYEGNQEEFDYDINELGSGSSVKPDEGGSPEEEVNPLGYNLNHPTAFFMVIQGMIGTGIFATPGTVVKSMGSIGSTYVLWVSGFLIVLAEVSVYIEYISYYKRRSGGDAAFLERAYPEPQFLVATIYAAVTVCLSFLNSSSIAFGTYILLAAGSDSAWAARGVGLASLTFSCMLAAIHSRWSLRLTNFLGVVKIVFILFIAISGLVVLGGGTRVQNPHEVFKNAWEGTTASGNAIGNAILKVSFSMGGTQYCVMLAGESHPKQTKNLFRFFVPFVVFFVFTLYLLVITAYYAGIGSVEEISKAGTLVSSVYFSKVFGTSAATKALDVLVALAAFGHLLATVIGQSRVLRECGRQGVLPYARLWTSTKPLGTPILPIIVIWVVNVIVSVAPPPGDAFNFVVDMGAYVIYIFRFFLVIGLLKIRRRRKAAGLGFEGWKVPLPILIMIACYELFVIAMAFVPPDDGTLKGSDVSFFYCAYSLACFGIIGLCSSYYFVWAKILPKIFKYEHRQSFYSLENGEKGNTVVKVKYEDLAKWDAEHDKSGKLIGADGHSIENEDSTSVENITISVTDNNKLPKA</sequence>
<dbReference type="GO" id="GO:0016020">
    <property type="term" value="C:membrane"/>
    <property type="evidence" value="ECO:0007669"/>
    <property type="project" value="UniProtKB-SubCell"/>
</dbReference>
<dbReference type="GeneID" id="30997327"/>
<keyword evidence="2 5" id="KW-0812">Transmembrane</keyword>
<name>A0A1E4RHM0_9ASCO</name>
<evidence type="ECO:0000256" key="5">
    <source>
        <dbReference type="SAM" id="Phobius"/>
    </source>
</evidence>
<evidence type="ECO:0000256" key="2">
    <source>
        <dbReference type="ARBA" id="ARBA00022692"/>
    </source>
</evidence>
<dbReference type="STRING" id="984485.A0A1E4RHM0"/>
<organism evidence="6 7">
    <name type="scientific">Hyphopichia burtonii NRRL Y-1933</name>
    <dbReference type="NCBI Taxonomy" id="984485"/>
    <lineage>
        <taxon>Eukaryota</taxon>
        <taxon>Fungi</taxon>
        <taxon>Dikarya</taxon>
        <taxon>Ascomycota</taxon>
        <taxon>Saccharomycotina</taxon>
        <taxon>Pichiomycetes</taxon>
        <taxon>Debaryomycetaceae</taxon>
        <taxon>Hyphopichia</taxon>
    </lineage>
</organism>
<evidence type="ECO:0000256" key="1">
    <source>
        <dbReference type="ARBA" id="ARBA00004141"/>
    </source>
</evidence>
<feature type="transmembrane region" description="Helical" evidence="5">
    <location>
        <begin position="88"/>
        <end position="111"/>
    </location>
</feature>
<keyword evidence="7" id="KW-1185">Reference proteome</keyword>
<dbReference type="Proteomes" id="UP000095085">
    <property type="component" value="Unassembled WGS sequence"/>
</dbReference>
<accession>A0A1E4RHM0</accession>
<dbReference type="AlphaFoldDB" id="A0A1E4RHM0"/>
<evidence type="ECO:0000256" key="3">
    <source>
        <dbReference type="ARBA" id="ARBA00022989"/>
    </source>
</evidence>
<feature type="transmembrane region" description="Helical" evidence="5">
    <location>
        <begin position="172"/>
        <end position="191"/>
    </location>
</feature>
<feature type="transmembrane region" description="Helical" evidence="5">
    <location>
        <begin position="481"/>
        <end position="504"/>
    </location>
</feature>
<feature type="transmembrane region" description="Helical" evidence="5">
    <location>
        <begin position="337"/>
        <end position="358"/>
    </location>
</feature>
<keyword evidence="3 5" id="KW-1133">Transmembrane helix</keyword>
<dbReference type="PANTHER" id="PTHR11785:SF353">
    <property type="entry name" value="METHIONINE TRANSPORTER (EUROFUNG)"/>
    <property type="match status" value="1"/>
</dbReference>
<protein>
    <submittedName>
        <fullName evidence="6">Amino acid transporter</fullName>
    </submittedName>
</protein>
<feature type="transmembrane region" description="Helical" evidence="5">
    <location>
        <begin position="379"/>
        <end position="399"/>
    </location>
</feature>
<evidence type="ECO:0000313" key="7">
    <source>
        <dbReference type="Proteomes" id="UP000095085"/>
    </source>
</evidence>
<evidence type="ECO:0000313" key="6">
    <source>
        <dbReference type="EMBL" id="ODV66758.1"/>
    </source>
</evidence>
<keyword evidence="4 5" id="KW-0472">Membrane</keyword>
<dbReference type="InterPro" id="IPR050598">
    <property type="entry name" value="AminoAcid_Transporter"/>
</dbReference>
<proteinExistence type="predicted"/>
<dbReference type="Gene3D" id="1.20.1740.10">
    <property type="entry name" value="Amino acid/polyamine transporter I"/>
    <property type="match status" value="1"/>
</dbReference>
<reference evidence="7" key="1">
    <citation type="submission" date="2016-05" db="EMBL/GenBank/DDBJ databases">
        <title>Comparative genomics of biotechnologically important yeasts.</title>
        <authorList>
            <consortium name="DOE Joint Genome Institute"/>
            <person name="Riley R."/>
            <person name="Haridas S."/>
            <person name="Wolfe K.H."/>
            <person name="Lopes M.R."/>
            <person name="Hittinger C.T."/>
            <person name="Goker M."/>
            <person name="Salamov A."/>
            <person name="Wisecaver J."/>
            <person name="Long T.M."/>
            <person name="Aerts A.L."/>
            <person name="Barry K."/>
            <person name="Choi C."/>
            <person name="Clum A."/>
            <person name="Coughlan A.Y."/>
            <person name="Deshpande S."/>
            <person name="Douglass A.P."/>
            <person name="Hanson S.J."/>
            <person name="Klenk H.-P."/>
            <person name="Labutti K."/>
            <person name="Lapidus A."/>
            <person name="Lindquist E."/>
            <person name="Lipzen A."/>
            <person name="Meier-Kolthoff J.P."/>
            <person name="Ohm R.A."/>
            <person name="Otillar R.P."/>
            <person name="Pangilinan J."/>
            <person name="Peng Y."/>
            <person name="Rokas A."/>
            <person name="Rosa C.A."/>
            <person name="Scheuner C."/>
            <person name="Sibirny A.A."/>
            <person name="Slot J.C."/>
            <person name="Stielow J.B."/>
            <person name="Sun H."/>
            <person name="Kurtzman C.P."/>
            <person name="Blackwell M."/>
            <person name="Grigoriev I.V."/>
            <person name="Jeffries T.W."/>
        </authorList>
    </citation>
    <scope>NUCLEOTIDE SEQUENCE [LARGE SCALE GENOMIC DNA]</scope>
    <source>
        <strain evidence="7">NRRL Y-1933</strain>
    </source>
</reference>
<comment type="subcellular location">
    <subcellularLocation>
        <location evidence="1">Membrane</location>
        <topology evidence="1">Multi-pass membrane protein</topology>
    </subcellularLocation>
</comment>
<dbReference type="PANTHER" id="PTHR11785">
    <property type="entry name" value="AMINO ACID TRANSPORTER"/>
    <property type="match status" value="1"/>
</dbReference>